<evidence type="ECO:0000259" key="4">
    <source>
        <dbReference type="PROSITE" id="PS50801"/>
    </source>
</evidence>
<dbReference type="Gene3D" id="3.30.750.24">
    <property type="entry name" value="STAS domain"/>
    <property type="match status" value="1"/>
</dbReference>
<sequence>MSTELPYGRSRRPDGDIPAPDAPVMSLDWEHEGPLTVVSVHGEVDMSNAHLLVDLVAELARRPAPRVVLDLSGVRFVDLHAVRALVEADRLLREAAGGLALRRPPRCVSRLLHLTATAHLFAVDDGPIPGDAPWAGPAVTGDRIPPRRATGALPAPHSQMDAGRPPLPSGREVSA</sequence>
<dbReference type="RefSeq" id="WP_154936989.1">
    <property type="nucleotide sequence ID" value="NZ_VIXA01000001.1"/>
</dbReference>
<feature type="region of interest" description="Disordered" evidence="3">
    <location>
        <begin position="133"/>
        <end position="175"/>
    </location>
</feature>
<comment type="caution">
    <text evidence="5">The sequence shown here is derived from an EMBL/GenBank/DDBJ whole genome shotgun (WGS) entry which is preliminary data.</text>
</comment>
<comment type="similarity">
    <text evidence="1 2">Belongs to the anti-sigma-factor antagonist family.</text>
</comment>
<feature type="region of interest" description="Disordered" evidence="3">
    <location>
        <begin position="1"/>
        <end position="22"/>
    </location>
</feature>
<reference evidence="5 6" key="1">
    <citation type="submission" date="2019-06" db="EMBL/GenBank/DDBJ databases">
        <title>Sequencing the genomes of 1000 actinobacteria strains.</title>
        <authorList>
            <person name="Klenk H.-P."/>
        </authorList>
    </citation>
    <scope>NUCLEOTIDE SEQUENCE [LARGE SCALE GENOMIC DNA]</scope>
    <source>
        <strain evidence="5 6">DSM 102131</strain>
    </source>
</reference>
<dbReference type="InterPro" id="IPR003658">
    <property type="entry name" value="Anti-sigma_ant"/>
</dbReference>
<dbReference type="InterPro" id="IPR002645">
    <property type="entry name" value="STAS_dom"/>
</dbReference>
<dbReference type="GO" id="GO:0043856">
    <property type="term" value="F:anti-sigma factor antagonist activity"/>
    <property type="evidence" value="ECO:0007669"/>
    <property type="project" value="InterPro"/>
</dbReference>
<keyword evidence="6" id="KW-1185">Reference proteome</keyword>
<evidence type="ECO:0000313" key="6">
    <source>
        <dbReference type="Proteomes" id="UP000319927"/>
    </source>
</evidence>
<dbReference type="InterPro" id="IPR058548">
    <property type="entry name" value="MlaB-like_STAS"/>
</dbReference>
<dbReference type="PANTHER" id="PTHR33495">
    <property type="entry name" value="ANTI-SIGMA FACTOR ANTAGONIST TM_1081-RELATED-RELATED"/>
    <property type="match status" value="1"/>
</dbReference>
<dbReference type="Pfam" id="PF13466">
    <property type="entry name" value="STAS_2"/>
    <property type="match status" value="1"/>
</dbReference>
<accession>A0A561WVT7</accession>
<gene>
    <name evidence="5" type="ORF">FHX75_111135</name>
</gene>
<dbReference type="OrthoDB" id="3400962at2"/>
<dbReference type="CDD" id="cd07043">
    <property type="entry name" value="STAS_anti-anti-sigma_factors"/>
    <property type="match status" value="1"/>
</dbReference>
<evidence type="ECO:0000256" key="3">
    <source>
        <dbReference type="SAM" id="MobiDB-lite"/>
    </source>
</evidence>
<dbReference type="EMBL" id="VIXA01000001">
    <property type="protein sequence ID" value="TWG27984.1"/>
    <property type="molecule type" value="Genomic_DNA"/>
</dbReference>
<name>A0A561WVT7_9ACTN</name>
<dbReference type="NCBIfam" id="TIGR00377">
    <property type="entry name" value="ant_ant_sig"/>
    <property type="match status" value="1"/>
</dbReference>
<dbReference type="Proteomes" id="UP000319927">
    <property type="component" value="Unassembled WGS sequence"/>
</dbReference>
<proteinExistence type="inferred from homology"/>
<dbReference type="AlphaFoldDB" id="A0A561WVT7"/>
<evidence type="ECO:0000256" key="1">
    <source>
        <dbReference type="ARBA" id="ARBA00009013"/>
    </source>
</evidence>
<organism evidence="5 6">
    <name type="scientific">Micromonospora palomenae</name>
    <dbReference type="NCBI Taxonomy" id="1461247"/>
    <lineage>
        <taxon>Bacteria</taxon>
        <taxon>Bacillati</taxon>
        <taxon>Actinomycetota</taxon>
        <taxon>Actinomycetes</taxon>
        <taxon>Micromonosporales</taxon>
        <taxon>Micromonosporaceae</taxon>
        <taxon>Micromonospora</taxon>
    </lineage>
</organism>
<dbReference type="SUPFAM" id="SSF52091">
    <property type="entry name" value="SpoIIaa-like"/>
    <property type="match status" value="1"/>
</dbReference>
<evidence type="ECO:0000313" key="5">
    <source>
        <dbReference type="EMBL" id="TWG27984.1"/>
    </source>
</evidence>
<evidence type="ECO:0000256" key="2">
    <source>
        <dbReference type="RuleBase" id="RU003749"/>
    </source>
</evidence>
<dbReference type="InterPro" id="IPR036513">
    <property type="entry name" value="STAS_dom_sf"/>
</dbReference>
<protein>
    <recommendedName>
        <fullName evidence="2">Anti-sigma factor antagonist</fullName>
    </recommendedName>
</protein>
<feature type="domain" description="STAS" evidence="4">
    <location>
        <begin position="25"/>
        <end position="115"/>
    </location>
</feature>
<dbReference type="PANTHER" id="PTHR33495:SF2">
    <property type="entry name" value="ANTI-SIGMA FACTOR ANTAGONIST TM_1081-RELATED"/>
    <property type="match status" value="1"/>
</dbReference>
<dbReference type="PROSITE" id="PS50801">
    <property type="entry name" value="STAS"/>
    <property type="match status" value="1"/>
</dbReference>